<comment type="caution">
    <text evidence="9">The sequence shown here is derived from an EMBL/GenBank/DDBJ whole genome shotgun (WGS) entry which is preliminary data.</text>
</comment>
<keyword evidence="9" id="KW-0645">Protease</keyword>
<reference evidence="9 10" key="1">
    <citation type="submission" date="2024-04" db="EMBL/GenBank/DDBJ databases">
        <title>draft genome sequnece of Flavobacterium buctense JCM 30750.</title>
        <authorList>
            <person name="Kim D.-U."/>
        </authorList>
    </citation>
    <scope>NUCLEOTIDE SEQUENCE [LARGE SCALE GENOMIC DNA]</scope>
    <source>
        <strain evidence="9 10">JCM 30750</strain>
    </source>
</reference>
<evidence type="ECO:0000259" key="8">
    <source>
        <dbReference type="Pfam" id="PF01694"/>
    </source>
</evidence>
<dbReference type="EMBL" id="JBBPCB010000008">
    <property type="protein sequence ID" value="MEK8180995.1"/>
    <property type="molecule type" value="Genomic_DNA"/>
</dbReference>
<protein>
    <submittedName>
        <fullName evidence="9">Rhomboid family intramembrane serine protease</fullName>
        <ecNumber evidence="9">3.4.21.105</ecNumber>
    </submittedName>
</protein>
<comment type="similarity">
    <text evidence="2">Belongs to the peptidase S54 family.</text>
</comment>
<keyword evidence="6 7" id="KW-0472">Membrane</keyword>
<evidence type="ECO:0000256" key="4">
    <source>
        <dbReference type="ARBA" id="ARBA00022801"/>
    </source>
</evidence>
<dbReference type="SUPFAM" id="SSF144091">
    <property type="entry name" value="Rhomboid-like"/>
    <property type="match status" value="1"/>
</dbReference>
<keyword evidence="10" id="KW-1185">Reference proteome</keyword>
<proteinExistence type="inferred from homology"/>
<feature type="transmembrane region" description="Helical" evidence="7">
    <location>
        <begin position="6"/>
        <end position="27"/>
    </location>
</feature>
<feature type="transmembrane region" description="Helical" evidence="7">
    <location>
        <begin position="131"/>
        <end position="151"/>
    </location>
</feature>
<dbReference type="Pfam" id="PF01694">
    <property type="entry name" value="Rhomboid"/>
    <property type="match status" value="1"/>
</dbReference>
<dbReference type="PANTHER" id="PTHR43731">
    <property type="entry name" value="RHOMBOID PROTEASE"/>
    <property type="match status" value="1"/>
</dbReference>
<accession>A0ABU9E4Q5</accession>
<feature type="transmembrane region" description="Helical" evidence="7">
    <location>
        <begin position="187"/>
        <end position="208"/>
    </location>
</feature>
<feature type="transmembrane region" description="Helical" evidence="7">
    <location>
        <begin position="48"/>
        <end position="69"/>
    </location>
</feature>
<dbReference type="InterPro" id="IPR022764">
    <property type="entry name" value="Peptidase_S54_rhomboid_dom"/>
</dbReference>
<evidence type="ECO:0000256" key="6">
    <source>
        <dbReference type="ARBA" id="ARBA00023136"/>
    </source>
</evidence>
<name>A0ABU9E4Q5_9FLAO</name>
<evidence type="ECO:0000256" key="5">
    <source>
        <dbReference type="ARBA" id="ARBA00022989"/>
    </source>
</evidence>
<evidence type="ECO:0000256" key="3">
    <source>
        <dbReference type="ARBA" id="ARBA00022692"/>
    </source>
</evidence>
<evidence type="ECO:0000313" key="10">
    <source>
        <dbReference type="Proteomes" id="UP001491349"/>
    </source>
</evidence>
<dbReference type="GO" id="GO:0008233">
    <property type="term" value="F:peptidase activity"/>
    <property type="evidence" value="ECO:0007669"/>
    <property type="project" value="UniProtKB-KW"/>
</dbReference>
<dbReference type="Gene3D" id="1.20.1540.10">
    <property type="entry name" value="Rhomboid-like"/>
    <property type="match status" value="1"/>
</dbReference>
<feature type="transmembrane region" description="Helical" evidence="7">
    <location>
        <begin position="81"/>
        <end position="99"/>
    </location>
</feature>
<evidence type="ECO:0000313" key="9">
    <source>
        <dbReference type="EMBL" id="MEK8180995.1"/>
    </source>
</evidence>
<dbReference type="Proteomes" id="UP001491349">
    <property type="component" value="Unassembled WGS sequence"/>
</dbReference>
<comment type="subcellular location">
    <subcellularLocation>
        <location evidence="1">Membrane</location>
        <topology evidence="1">Multi-pass membrane protein</topology>
    </subcellularLocation>
</comment>
<dbReference type="EC" id="3.4.21.105" evidence="9"/>
<dbReference type="InterPro" id="IPR035952">
    <property type="entry name" value="Rhomboid-like_sf"/>
</dbReference>
<evidence type="ECO:0000256" key="1">
    <source>
        <dbReference type="ARBA" id="ARBA00004141"/>
    </source>
</evidence>
<sequence>MDNFFLLGIILANVLISIKGFNDEYFFRKFQFHVGSIRAGEQFRMISSAFLHADVFHLAFNMIALYSFAPVVFESLGNTTFLLIYAGSLVFGSLLTMVFHGNEYNYRAVGASGAVTGIIYSAILLYPDMTIGIFGIIPMPAYIFGIVYLLYSIYGMRTKNDNIGHTAHFGGAIGGYAITLLKEPSLFQESLLMVILLAIPIIILFVMAKMGKL</sequence>
<gene>
    <name evidence="9" type="ORF">WMW71_11655</name>
</gene>
<feature type="transmembrane region" description="Helical" evidence="7">
    <location>
        <begin position="163"/>
        <end position="181"/>
    </location>
</feature>
<dbReference type="RefSeq" id="WP_187660922.1">
    <property type="nucleotide sequence ID" value="NZ_JACTAB010000007.1"/>
</dbReference>
<evidence type="ECO:0000256" key="2">
    <source>
        <dbReference type="ARBA" id="ARBA00009045"/>
    </source>
</evidence>
<dbReference type="InterPro" id="IPR050925">
    <property type="entry name" value="Rhomboid_protease_S54"/>
</dbReference>
<dbReference type="GO" id="GO:0006508">
    <property type="term" value="P:proteolysis"/>
    <property type="evidence" value="ECO:0007669"/>
    <property type="project" value="UniProtKB-KW"/>
</dbReference>
<feature type="transmembrane region" description="Helical" evidence="7">
    <location>
        <begin position="106"/>
        <end position="125"/>
    </location>
</feature>
<feature type="domain" description="Peptidase S54 rhomboid" evidence="8">
    <location>
        <begin position="40"/>
        <end position="181"/>
    </location>
</feature>
<evidence type="ECO:0000256" key="7">
    <source>
        <dbReference type="SAM" id="Phobius"/>
    </source>
</evidence>
<keyword evidence="3 7" id="KW-0812">Transmembrane</keyword>
<keyword evidence="5 7" id="KW-1133">Transmembrane helix</keyword>
<dbReference type="PANTHER" id="PTHR43731:SF14">
    <property type="entry name" value="PRESENILIN-ASSOCIATED RHOMBOID-LIKE PROTEIN, MITOCHONDRIAL"/>
    <property type="match status" value="1"/>
</dbReference>
<keyword evidence="4 9" id="KW-0378">Hydrolase</keyword>
<organism evidence="9 10">
    <name type="scientific">Flavobacterium buctense</name>
    <dbReference type="NCBI Taxonomy" id="1648146"/>
    <lineage>
        <taxon>Bacteria</taxon>
        <taxon>Pseudomonadati</taxon>
        <taxon>Bacteroidota</taxon>
        <taxon>Flavobacteriia</taxon>
        <taxon>Flavobacteriales</taxon>
        <taxon>Flavobacteriaceae</taxon>
        <taxon>Flavobacterium</taxon>
    </lineage>
</organism>